<dbReference type="SUPFAM" id="SSF53067">
    <property type="entry name" value="Actin-like ATPase domain"/>
    <property type="match status" value="1"/>
</dbReference>
<comment type="caution">
    <text evidence="5">The sequence shown here is derived from an EMBL/GenBank/DDBJ whole genome shotgun (WGS) entry which is preliminary data.</text>
</comment>
<evidence type="ECO:0000313" key="6">
    <source>
        <dbReference type="Proteomes" id="UP000177626"/>
    </source>
</evidence>
<dbReference type="EMBL" id="MHKQ01000009">
    <property type="protein sequence ID" value="OGY94377.1"/>
    <property type="molecule type" value="Genomic_DNA"/>
</dbReference>
<keyword evidence="3" id="KW-0547">Nucleotide-binding</keyword>
<keyword evidence="2" id="KW-0963">Cytoplasm</keyword>
<dbReference type="Gene3D" id="3.30.420.40">
    <property type="match status" value="1"/>
</dbReference>
<name>A0A1G2C1R9_9BACT</name>
<sequence>FRQLNLDSQFFTGKPPVYLVWQNSLSPAQRLTFERSLVQAGAGSVQLVNSLVAAWIGLKKQKLVSSQALLLNIGAQTTLFGLVQDGQLICDYFVPQGIELIKKQIQALVREKYSLAISLTTADKVLTELVEISPTSSASKALVIRGKRLETGLPDTEKILNDEFKKVATSYLQLLLESWQLFLEKLPSSIQRELANLEIIIFGGGSQLVGLDIYLSKKLSLSVKVAADPQDIVWQGLNYYVKNKIHS</sequence>
<accession>A0A1G2C1R9</accession>
<evidence type="ECO:0000256" key="4">
    <source>
        <dbReference type="ARBA" id="ARBA00022840"/>
    </source>
</evidence>
<evidence type="ECO:0000256" key="3">
    <source>
        <dbReference type="ARBA" id="ARBA00022741"/>
    </source>
</evidence>
<organism evidence="5 6">
    <name type="scientific">Candidatus Komeilibacteria bacterium RIFOXYC1_FULL_37_11</name>
    <dbReference type="NCBI Taxonomy" id="1798555"/>
    <lineage>
        <taxon>Bacteria</taxon>
        <taxon>Candidatus Komeiliibacteriota</taxon>
    </lineage>
</organism>
<evidence type="ECO:0008006" key="7">
    <source>
        <dbReference type="Google" id="ProtNLM"/>
    </source>
</evidence>
<dbReference type="GO" id="GO:0005524">
    <property type="term" value="F:ATP binding"/>
    <property type="evidence" value="ECO:0007669"/>
    <property type="project" value="UniProtKB-KW"/>
</dbReference>
<proteinExistence type="predicted"/>
<protein>
    <recommendedName>
        <fullName evidence="7">Actin-like protein N-terminal domain-containing protein</fullName>
    </recommendedName>
</protein>
<dbReference type="Proteomes" id="UP000177626">
    <property type="component" value="Unassembled WGS sequence"/>
</dbReference>
<evidence type="ECO:0000313" key="5">
    <source>
        <dbReference type="EMBL" id="OGY94377.1"/>
    </source>
</evidence>
<dbReference type="InterPro" id="IPR043129">
    <property type="entry name" value="ATPase_NBD"/>
</dbReference>
<dbReference type="PANTHER" id="PTHR42749:SF1">
    <property type="entry name" value="CELL SHAPE-DETERMINING PROTEIN MREB"/>
    <property type="match status" value="1"/>
</dbReference>
<keyword evidence="4" id="KW-0067">ATP-binding</keyword>
<dbReference type="Pfam" id="PF06723">
    <property type="entry name" value="MreB_Mbl"/>
    <property type="match status" value="1"/>
</dbReference>
<evidence type="ECO:0000256" key="1">
    <source>
        <dbReference type="ARBA" id="ARBA00004496"/>
    </source>
</evidence>
<dbReference type="InterPro" id="IPR056546">
    <property type="entry name" value="MreB_MamK-like"/>
</dbReference>
<comment type="subcellular location">
    <subcellularLocation>
        <location evidence="1">Cytoplasm</location>
    </subcellularLocation>
</comment>
<dbReference type="AlphaFoldDB" id="A0A1G2C1R9"/>
<dbReference type="GO" id="GO:0005737">
    <property type="term" value="C:cytoplasm"/>
    <property type="evidence" value="ECO:0007669"/>
    <property type="project" value="UniProtKB-SubCell"/>
</dbReference>
<evidence type="ECO:0000256" key="2">
    <source>
        <dbReference type="ARBA" id="ARBA00022490"/>
    </source>
</evidence>
<gene>
    <name evidence="5" type="ORF">A2406_03130</name>
</gene>
<feature type="non-terminal residue" evidence="5">
    <location>
        <position position="1"/>
    </location>
</feature>
<dbReference type="PANTHER" id="PTHR42749">
    <property type="entry name" value="CELL SHAPE-DETERMINING PROTEIN MREB"/>
    <property type="match status" value="1"/>
</dbReference>
<reference evidence="5 6" key="1">
    <citation type="journal article" date="2016" name="Nat. Commun.">
        <title>Thousands of microbial genomes shed light on interconnected biogeochemical processes in an aquifer system.</title>
        <authorList>
            <person name="Anantharaman K."/>
            <person name="Brown C.T."/>
            <person name="Hug L.A."/>
            <person name="Sharon I."/>
            <person name="Castelle C.J."/>
            <person name="Probst A.J."/>
            <person name="Thomas B.C."/>
            <person name="Singh A."/>
            <person name="Wilkins M.J."/>
            <person name="Karaoz U."/>
            <person name="Brodie E.L."/>
            <person name="Williams K.H."/>
            <person name="Hubbard S.S."/>
            <person name="Banfield J.F."/>
        </authorList>
    </citation>
    <scope>NUCLEOTIDE SEQUENCE [LARGE SCALE GENOMIC DNA]</scope>
</reference>